<dbReference type="InterPro" id="IPR050680">
    <property type="entry name" value="YpeA/RimI_acetyltransf"/>
</dbReference>
<name>A0A173WXP7_9FIRM</name>
<organism evidence="4 5">
    <name type="scientific">Agathobacter rectalis</name>
    <dbReference type="NCBI Taxonomy" id="39491"/>
    <lineage>
        <taxon>Bacteria</taxon>
        <taxon>Bacillati</taxon>
        <taxon>Bacillota</taxon>
        <taxon>Clostridia</taxon>
        <taxon>Lachnospirales</taxon>
        <taxon>Lachnospiraceae</taxon>
        <taxon>Agathobacter</taxon>
    </lineage>
</organism>
<keyword evidence="1 4" id="KW-0808">Transferase</keyword>
<dbReference type="InterPro" id="IPR000182">
    <property type="entry name" value="GNAT_dom"/>
</dbReference>
<sequence>MFQVNNNGIRCKFANIEDFDEIQKLYWNLIEQSKDEPSFPGWKKGVHPSPDMLMESIKQKQMYILKANEVIKACAICNHLSNEEYANVSWRIKDTGQNVCIIHALAVGYDYRGQGLGKILVNQIISDAKESGSEAIHLDVIDNNVAAEAFYKGLGFQYISTENIFYEVVGHRNFRMYEYILRE</sequence>
<dbReference type="EMBL" id="CYYW01000001">
    <property type="protein sequence ID" value="CUN42858.1"/>
    <property type="molecule type" value="Genomic_DNA"/>
</dbReference>
<dbReference type="GO" id="GO:0016747">
    <property type="term" value="F:acyltransferase activity, transferring groups other than amino-acyl groups"/>
    <property type="evidence" value="ECO:0007669"/>
    <property type="project" value="InterPro"/>
</dbReference>
<dbReference type="RefSeq" id="WP_055222773.1">
    <property type="nucleotide sequence ID" value="NZ_CYYW01000001.1"/>
</dbReference>
<dbReference type="PANTHER" id="PTHR43420">
    <property type="entry name" value="ACETYLTRANSFERASE"/>
    <property type="match status" value="1"/>
</dbReference>
<dbReference type="AlphaFoldDB" id="A0A173WXP7"/>
<evidence type="ECO:0000256" key="1">
    <source>
        <dbReference type="ARBA" id="ARBA00022679"/>
    </source>
</evidence>
<dbReference type="Proteomes" id="UP000095384">
    <property type="component" value="Unassembled WGS sequence"/>
</dbReference>
<dbReference type="Gene3D" id="3.40.630.30">
    <property type="match status" value="1"/>
</dbReference>
<proteinExistence type="predicted"/>
<keyword evidence="2" id="KW-0012">Acyltransferase</keyword>
<feature type="domain" description="N-acetyltransferase" evidence="3">
    <location>
        <begin position="14"/>
        <end position="181"/>
    </location>
</feature>
<gene>
    <name evidence="4" type="ORF">ERS852417_00293</name>
</gene>
<dbReference type="Pfam" id="PF00583">
    <property type="entry name" value="Acetyltransf_1"/>
    <property type="match status" value="1"/>
</dbReference>
<evidence type="ECO:0000256" key="2">
    <source>
        <dbReference type="ARBA" id="ARBA00023315"/>
    </source>
</evidence>
<reference evidence="4 5" key="1">
    <citation type="submission" date="2015-09" db="EMBL/GenBank/DDBJ databases">
        <authorList>
            <consortium name="Pathogen Informatics"/>
        </authorList>
    </citation>
    <scope>NUCLEOTIDE SEQUENCE [LARGE SCALE GENOMIC DNA]</scope>
    <source>
        <strain evidence="4 5">2789STDY5608860</strain>
    </source>
</reference>
<protein>
    <submittedName>
        <fullName evidence="4">Ribosomal-protein-alanine N-acetyltransferase</fullName>
    </submittedName>
</protein>
<dbReference type="PROSITE" id="PS51186">
    <property type="entry name" value="GNAT"/>
    <property type="match status" value="1"/>
</dbReference>
<evidence type="ECO:0000259" key="3">
    <source>
        <dbReference type="PROSITE" id="PS51186"/>
    </source>
</evidence>
<evidence type="ECO:0000313" key="5">
    <source>
        <dbReference type="Proteomes" id="UP000095384"/>
    </source>
</evidence>
<dbReference type="CDD" id="cd04301">
    <property type="entry name" value="NAT_SF"/>
    <property type="match status" value="1"/>
</dbReference>
<dbReference type="InterPro" id="IPR016181">
    <property type="entry name" value="Acyl_CoA_acyltransferase"/>
</dbReference>
<evidence type="ECO:0000313" key="4">
    <source>
        <dbReference type="EMBL" id="CUN42858.1"/>
    </source>
</evidence>
<dbReference type="SUPFAM" id="SSF55729">
    <property type="entry name" value="Acyl-CoA N-acyltransferases (Nat)"/>
    <property type="match status" value="1"/>
</dbReference>
<accession>A0A173WXP7</accession>
<dbReference type="PANTHER" id="PTHR43420:SF12">
    <property type="entry name" value="N-ACETYLTRANSFERASE DOMAIN-CONTAINING PROTEIN"/>
    <property type="match status" value="1"/>
</dbReference>